<protein>
    <submittedName>
        <fullName evidence="2">Uncharacterized protein</fullName>
    </submittedName>
</protein>
<dbReference type="EMBL" id="FOFD01000005">
    <property type="protein sequence ID" value="SER42253.1"/>
    <property type="molecule type" value="Genomic_DNA"/>
</dbReference>
<reference evidence="3" key="1">
    <citation type="submission" date="2016-10" db="EMBL/GenBank/DDBJ databases">
        <authorList>
            <person name="Varghese N."/>
            <person name="Submissions S."/>
        </authorList>
    </citation>
    <scope>NUCLEOTIDE SEQUENCE [LARGE SCALE GENOMIC DNA]</scope>
    <source>
        <strain evidence="3">DSM 25055</strain>
    </source>
</reference>
<name>A0A1H9P3S5_9EURY</name>
<evidence type="ECO:0000313" key="2">
    <source>
        <dbReference type="EMBL" id="SER42253.1"/>
    </source>
</evidence>
<evidence type="ECO:0000256" key="1">
    <source>
        <dbReference type="SAM" id="MobiDB-lite"/>
    </source>
</evidence>
<dbReference type="AlphaFoldDB" id="A0A1H9P3S5"/>
<proteinExistence type="predicted"/>
<dbReference type="Proteomes" id="UP000199114">
    <property type="component" value="Unassembled WGS sequence"/>
</dbReference>
<feature type="compositionally biased region" description="Polar residues" evidence="1">
    <location>
        <begin position="24"/>
        <end position="37"/>
    </location>
</feature>
<sequence>MAELHYTYDMPEAVSSGEGMPTPLSHQLSAKSNTYRY</sequence>
<organism evidence="2 3">
    <name type="scientific">Natrinema salaciae</name>
    <dbReference type="NCBI Taxonomy" id="1186196"/>
    <lineage>
        <taxon>Archaea</taxon>
        <taxon>Methanobacteriati</taxon>
        <taxon>Methanobacteriota</taxon>
        <taxon>Stenosarchaea group</taxon>
        <taxon>Halobacteria</taxon>
        <taxon>Halobacteriales</taxon>
        <taxon>Natrialbaceae</taxon>
        <taxon>Natrinema</taxon>
    </lineage>
</organism>
<gene>
    <name evidence="2" type="ORF">SAMN04489841_3835</name>
</gene>
<keyword evidence="3" id="KW-1185">Reference proteome</keyword>
<accession>A0A1H9P3S5</accession>
<evidence type="ECO:0000313" key="3">
    <source>
        <dbReference type="Proteomes" id="UP000199114"/>
    </source>
</evidence>
<feature type="region of interest" description="Disordered" evidence="1">
    <location>
        <begin position="13"/>
        <end position="37"/>
    </location>
</feature>